<organism evidence="2 3">
    <name type="scientific">Streptomyces tsukubensis (strain DSM 42081 / NBRC 108919 / NRRL 18488 / 9993)</name>
    <dbReference type="NCBI Taxonomy" id="1114943"/>
    <lineage>
        <taxon>Bacteria</taxon>
        <taxon>Bacillati</taxon>
        <taxon>Actinomycetota</taxon>
        <taxon>Actinomycetes</taxon>
        <taxon>Kitasatosporales</taxon>
        <taxon>Streptomycetaceae</taxon>
        <taxon>Streptomyces</taxon>
    </lineage>
</organism>
<dbReference type="Gene3D" id="2.130.10.130">
    <property type="entry name" value="Integrin alpha, N-terminal"/>
    <property type="match status" value="1"/>
</dbReference>
<dbReference type="RefSeq" id="WP_006347410.1">
    <property type="nucleotide sequence ID" value="NZ_CP029159.1"/>
</dbReference>
<reference evidence="2 3" key="1">
    <citation type="journal article" date="2012" name="J. Bacteriol.">
        <title>Draft genome of Streptomyces tsukubaensis NRRL 18488, the producer of the clinically important immunosuppressant tacrolimus (FK506).</title>
        <authorList>
            <person name="Barreiro C."/>
            <person name="Prieto C."/>
            <person name="Sola-Landa A."/>
            <person name="Solera E."/>
            <person name="Martinez-Castro M."/>
            <person name="Perez-Redondo R."/>
            <person name="Garcia-Estrada C."/>
            <person name="Aparicio J.F."/>
            <person name="Fernandez-Martinez L.T."/>
            <person name="Santos-Aberturas J."/>
            <person name="Salehi-Najafabadi Z."/>
            <person name="Rodriguez-Garcia A."/>
            <person name="Tauch A."/>
            <person name="Martin J.F."/>
        </authorList>
    </citation>
    <scope>NUCLEOTIDE SEQUENCE [LARGE SCALE GENOMIC DNA]</scope>
    <source>
        <strain evidence="3">DSM 42081 / NBRC 108919 / NRRL 18488 / 9993</strain>
    </source>
</reference>
<dbReference type="AlphaFoldDB" id="I2N3V0"/>
<evidence type="ECO:0000313" key="3">
    <source>
        <dbReference type="Proteomes" id="UP000005940"/>
    </source>
</evidence>
<sequence>MATALAMALGVTLLMPDGERKTPAERSPAQKADKARAGGQPLDEKAAREKAIRTGKPVEVLALRDTTSTVHALPNGKFRLTTQAAPVRAQVDGEWLPIDTTLKKADDGWRPKATVNPVTFHSGKTMKKKGGRSSRSYARTPLAPTSATPATDYTDLVTFTAENRELTVGWPGPLPEPEINGASALYRGVLDGVDLMLTARDTGFTHVLIVHHAKAAADPALAAISYRLTSPELTFSLDNSIDVLSVKDPSGKEVGGSPTPFMWDSGGKPAVTQGETPQDSGAKESAALPGLAGPQIGGKRAPADASLTGGGTTSAVLSVIPDRKLLTGKDTVYPVFIDPPLYGKSAAWTTAYETHPSTSFWDGANFNSGTTEGRVGWESTTRGLSRTFYRLTWKSSIKGASISSASFRFRETYSWSCTPTEMELLHTNDISPATTWNDQPATRSVIGSKSFAHGWNSSCPDAYVTYDGRAIAQSVAANAGETKLVIGMRAGNEGSASSWKKFAAEGASAPQLTMEYTRPPREPTGLTVNNKACDTTSPYTTYGKGNLTFAAASSDPDGDLRSLHFQLWMSGNSANKIVDTARTTTSLGRADIPVDKSRFVNGRTYFWHVKAVDATGISSTYAPPGTVTCGFVYDDAAPSSPDVESTEFPEDDGTGGKWSSIRFGIAGKFVIKPAATGGAGTDKFYWSFNREAYVAERSATVAQGAAGIMLKPPNAGPNVLYVKAADTAGNMSLTASKYLHYVTPGEKADSPGDVTGDKIPDLYAIDGHGDLRLFPSERSGEMDASMSAAHDDGKPIDTDENEDGKADYGYHWVDSTGNNPALISHNGDFTGADGIQDLVARMPDGKLYIYRGDGYGSVDIAKRTEAHITVDATVPAPSAFTQILAVGDISGDRRPELFVTAGDALWVFGGYTGSAFTTAFRFAENWTERDIVNVGDFNSDGAADLVYRSFAASTNGMLMIRHGKPTSGGGTDLGSLSSAANSLNGADATYGTSWTAANIPMMLGTPDVDDNGVPDIWATTPDGGLRYYASTPTGGGPATVIGAGWHRMKRLG</sequence>
<proteinExistence type="predicted"/>
<dbReference type="SUPFAM" id="SSF69318">
    <property type="entry name" value="Integrin alpha N-terminal domain"/>
    <property type="match status" value="1"/>
</dbReference>
<protein>
    <submittedName>
        <fullName evidence="2">VCBS repeat-containing protein</fullName>
    </submittedName>
</protein>
<feature type="compositionally biased region" description="Basic and acidic residues" evidence="1">
    <location>
        <begin position="31"/>
        <end position="47"/>
    </location>
</feature>
<name>I2N3V0_STRT9</name>
<dbReference type="EMBL" id="CP029159">
    <property type="protein sequence ID" value="QKM68186.1"/>
    <property type="molecule type" value="Genomic_DNA"/>
</dbReference>
<evidence type="ECO:0000256" key="1">
    <source>
        <dbReference type="SAM" id="MobiDB-lite"/>
    </source>
</evidence>
<feature type="region of interest" description="Disordered" evidence="1">
    <location>
        <begin position="249"/>
        <end position="309"/>
    </location>
</feature>
<dbReference type="InterPro" id="IPR028994">
    <property type="entry name" value="Integrin_alpha_N"/>
</dbReference>
<evidence type="ECO:0000313" key="2">
    <source>
        <dbReference type="EMBL" id="QKM68186.1"/>
    </source>
</evidence>
<feature type="region of interest" description="Disordered" evidence="1">
    <location>
        <begin position="16"/>
        <end position="47"/>
    </location>
</feature>
<keyword evidence="3" id="KW-1185">Reference proteome</keyword>
<gene>
    <name evidence="2" type="ORF">STSU_014360</name>
</gene>
<feature type="region of interest" description="Disordered" evidence="1">
    <location>
        <begin position="122"/>
        <end position="146"/>
    </location>
</feature>
<dbReference type="Proteomes" id="UP000005940">
    <property type="component" value="Chromosome"/>
</dbReference>
<accession>I2N3V0</accession>